<organism evidence="1 2">
    <name type="scientific">Perkinsus olseni</name>
    <name type="common">Perkinsus atlanticus</name>
    <dbReference type="NCBI Taxonomy" id="32597"/>
    <lineage>
        <taxon>Eukaryota</taxon>
        <taxon>Sar</taxon>
        <taxon>Alveolata</taxon>
        <taxon>Perkinsozoa</taxon>
        <taxon>Perkinsea</taxon>
        <taxon>Perkinsida</taxon>
        <taxon>Perkinsidae</taxon>
        <taxon>Perkinsus</taxon>
    </lineage>
</organism>
<keyword evidence="2" id="KW-1185">Reference proteome</keyword>
<evidence type="ECO:0000313" key="2">
    <source>
        <dbReference type="Proteomes" id="UP000553632"/>
    </source>
</evidence>
<comment type="caution">
    <text evidence="1">The sequence shown here is derived from an EMBL/GenBank/DDBJ whole genome shotgun (WGS) entry which is preliminary data.</text>
</comment>
<reference evidence="1 2" key="1">
    <citation type="submission" date="2020-04" db="EMBL/GenBank/DDBJ databases">
        <title>Perkinsus olseni comparative genomics.</title>
        <authorList>
            <person name="Bogema D.R."/>
        </authorList>
    </citation>
    <scope>NUCLEOTIDE SEQUENCE [LARGE SCALE GENOMIC DNA]</scope>
    <source>
        <strain evidence="1 2">ATCC PRA-207</strain>
    </source>
</reference>
<dbReference type="AlphaFoldDB" id="A0A7J6PQY5"/>
<dbReference type="EMBL" id="JABANO010038506">
    <property type="protein sequence ID" value="KAF4698443.1"/>
    <property type="molecule type" value="Genomic_DNA"/>
</dbReference>
<name>A0A7J6PQY5_PEROL</name>
<proteinExistence type="predicted"/>
<dbReference type="Proteomes" id="UP000553632">
    <property type="component" value="Unassembled WGS sequence"/>
</dbReference>
<sequence>MDFLAVTDAIHPIPPGTYCALLPIPNEGYYENSTVSRAACLKFVYTSPTKATLEYKSADQFYFYLRYNEIILDGEDLYLKRRGSTEGLGLFPYIKTKFSLTVPADPTFIGGAMLHPADGTPSFPLAAGACTPPPRTVTYCDGGPPRALMEEELFDKAYYTGKRFETDYGDTIYMYVDQGKTPSGVAFEDVHAGTVRYHIGYTKPQLEYDSLHNWTFVKFRSPHLDKMERYFEVQGKFRYLYGLDGMAFISNNSSEPPLYLNRDLRR</sequence>
<evidence type="ECO:0000313" key="1">
    <source>
        <dbReference type="EMBL" id="KAF4698443.1"/>
    </source>
</evidence>
<accession>A0A7J6PQY5</accession>
<protein>
    <submittedName>
        <fullName evidence="1">Uncharacterized protein</fullName>
    </submittedName>
</protein>
<gene>
    <name evidence="1" type="ORF">FOZ63_010599</name>
</gene>